<name>A0A0T5VJB3_9SPHI</name>
<proteinExistence type="predicted"/>
<dbReference type="GO" id="GO:0005506">
    <property type="term" value="F:iron ion binding"/>
    <property type="evidence" value="ECO:0007669"/>
    <property type="project" value="UniProtKB-ARBA"/>
</dbReference>
<dbReference type="SUPFAM" id="SSF51197">
    <property type="entry name" value="Clavaminate synthase-like"/>
    <property type="match status" value="1"/>
</dbReference>
<gene>
    <name evidence="2" type="ORF">ASU31_21425</name>
</gene>
<dbReference type="STRING" id="687842.ASU31_21425"/>
<evidence type="ECO:0000256" key="1">
    <source>
        <dbReference type="ARBA" id="ARBA00001954"/>
    </source>
</evidence>
<dbReference type="PANTHER" id="PTHR20883">
    <property type="entry name" value="PHYTANOYL-COA DIOXYGENASE DOMAIN CONTAINING 1"/>
    <property type="match status" value="1"/>
</dbReference>
<accession>A0A0T5VJB3</accession>
<reference evidence="2 3" key="1">
    <citation type="submission" date="2015-11" db="EMBL/GenBank/DDBJ databases">
        <title>Sequence of Pedobacter ginsenosidimutans.</title>
        <authorList>
            <person name="Carson E."/>
            <person name="Keyser V."/>
            <person name="Newman J."/>
            <person name="Miller J."/>
        </authorList>
    </citation>
    <scope>NUCLEOTIDE SEQUENCE [LARGE SCALE GENOMIC DNA]</scope>
    <source>
        <strain evidence="2 3">KACC 14530</strain>
    </source>
</reference>
<protein>
    <recommendedName>
        <fullName evidence="4">Phytanoyl-CoA dioxygenase</fullName>
    </recommendedName>
</protein>
<comment type="caution">
    <text evidence="2">The sequence shown here is derived from an EMBL/GenBank/DDBJ whole genome shotgun (WGS) entry which is preliminary data.</text>
</comment>
<dbReference type="InterPro" id="IPR008775">
    <property type="entry name" value="Phytyl_CoA_dOase-like"/>
</dbReference>
<dbReference type="PANTHER" id="PTHR20883:SF48">
    <property type="entry name" value="ECTOINE DIOXYGENASE"/>
    <property type="match status" value="1"/>
</dbReference>
<keyword evidence="3" id="KW-1185">Reference proteome</keyword>
<evidence type="ECO:0000313" key="3">
    <source>
        <dbReference type="Proteomes" id="UP000051950"/>
    </source>
</evidence>
<evidence type="ECO:0008006" key="4">
    <source>
        <dbReference type="Google" id="ProtNLM"/>
    </source>
</evidence>
<dbReference type="Pfam" id="PF05721">
    <property type="entry name" value="PhyH"/>
    <property type="match status" value="1"/>
</dbReference>
<comment type="cofactor">
    <cofactor evidence="1">
        <name>Fe(2+)</name>
        <dbReference type="ChEBI" id="CHEBI:29033"/>
    </cofactor>
</comment>
<dbReference type="Proteomes" id="UP000051950">
    <property type="component" value="Unassembled WGS sequence"/>
</dbReference>
<sequence length="259" mass="29348">MKNESLFNYKTLSREELTFFSENGYLIIKAILKPEGLAQMQKECMEAWGKEKETFDPNKSWLQNALLINIHHQAATVKEYYFNGPLVEMASEIIGPNIKGATSQLTFKMKGNTKSFGWHQDNGYGELEPYNALTTLTALDDTDRGNGCLWLIPGSHKNGQIRVEQNEAQKKSGAEIIVEADDSLAVPMEMKAGDVLIFNCWMLHKSDGNISDSRDRRILFLRYADADAIEVYNEGKPRLGRLVKGKTKFKEVEEFEANL</sequence>
<organism evidence="2 3">
    <name type="scientific">Pedobacter ginsenosidimutans</name>
    <dbReference type="NCBI Taxonomy" id="687842"/>
    <lineage>
        <taxon>Bacteria</taxon>
        <taxon>Pseudomonadati</taxon>
        <taxon>Bacteroidota</taxon>
        <taxon>Sphingobacteriia</taxon>
        <taxon>Sphingobacteriales</taxon>
        <taxon>Sphingobacteriaceae</taxon>
        <taxon>Pedobacter</taxon>
    </lineage>
</organism>
<dbReference type="GO" id="GO:0016706">
    <property type="term" value="F:2-oxoglutarate-dependent dioxygenase activity"/>
    <property type="evidence" value="ECO:0007669"/>
    <property type="project" value="UniProtKB-ARBA"/>
</dbReference>
<evidence type="ECO:0000313" key="2">
    <source>
        <dbReference type="EMBL" id="KRT13980.1"/>
    </source>
</evidence>
<dbReference type="EMBL" id="LMZQ01000027">
    <property type="protein sequence ID" value="KRT13980.1"/>
    <property type="molecule type" value="Genomic_DNA"/>
</dbReference>
<dbReference type="RefSeq" id="WP_057934302.1">
    <property type="nucleotide sequence ID" value="NZ_LMZQ01000027.1"/>
</dbReference>
<dbReference type="Gene3D" id="2.60.120.620">
    <property type="entry name" value="q2cbj1_9rhob like domain"/>
    <property type="match status" value="1"/>
</dbReference>
<dbReference type="AlphaFoldDB" id="A0A0T5VJB3"/>